<evidence type="ECO:0000256" key="1">
    <source>
        <dbReference type="ARBA" id="ARBA00022729"/>
    </source>
</evidence>
<dbReference type="AlphaFoldDB" id="A0AAP0F2D9"/>
<accession>A0AAP0F2D9</accession>
<comment type="caution">
    <text evidence="2">The sequence shown here is derived from an EMBL/GenBank/DDBJ whole genome shotgun (WGS) entry which is preliminary data.</text>
</comment>
<reference evidence="2 3" key="1">
    <citation type="submission" date="2024-01" db="EMBL/GenBank/DDBJ databases">
        <title>Genome assemblies of Stephania.</title>
        <authorList>
            <person name="Yang L."/>
        </authorList>
    </citation>
    <scope>NUCLEOTIDE SEQUENCE [LARGE SCALE GENOMIC DNA]</scope>
    <source>
        <strain evidence="2">JXDWG</strain>
        <tissue evidence="2">Leaf</tissue>
    </source>
</reference>
<keyword evidence="1" id="KW-0732">Signal</keyword>
<sequence>METWVFDMDETIVSSTLPYYFQHDFGAEPYNPVAFNAWVEKGEALVLPESHKLYVTLLFLKIKIVFLQGRSESQRQVTEANLRMAGHIKCEKLILK</sequence>
<dbReference type="PANTHER" id="PTHR31284">
    <property type="entry name" value="ACID PHOSPHATASE-LIKE PROTEIN"/>
    <property type="match status" value="1"/>
</dbReference>
<dbReference type="InterPro" id="IPR005519">
    <property type="entry name" value="Acid_phosphat_B-like"/>
</dbReference>
<dbReference type="Pfam" id="PF03767">
    <property type="entry name" value="Acid_phosphat_B"/>
    <property type="match status" value="1"/>
</dbReference>
<name>A0AAP0F2D9_9MAGN</name>
<gene>
    <name evidence="2" type="ORF">Scep_024607</name>
</gene>
<dbReference type="SUPFAM" id="SSF56784">
    <property type="entry name" value="HAD-like"/>
    <property type="match status" value="1"/>
</dbReference>
<organism evidence="2 3">
    <name type="scientific">Stephania cephalantha</name>
    <dbReference type="NCBI Taxonomy" id="152367"/>
    <lineage>
        <taxon>Eukaryota</taxon>
        <taxon>Viridiplantae</taxon>
        <taxon>Streptophyta</taxon>
        <taxon>Embryophyta</taxon>
        <taxon>Tracheophyta</taxon>
        <taxon>Spermatophyta</taxon>
        <taxon>Magnoliopsida</taxon>
        <taxon>Ranunculales</taxon>
        <taxon>Menispermaceae</taxon>
        <taxon>Menispermoideae</taxon>
        <taxon>Cissampelideae</taxon>
        <taxon>Stephania</taxon>
    </lineage>
</organism>
<dbReference type="EMBL" id="JBBNAG010000010">
    <property type="protein sequence ID" value="KAK9101177.1"/>
    <property type="molecule type" value="Genomic_DNA"/>
</dbReference>
<evidence type="ECO:0000313" key="3">
    <source>
        <dbReference type="Proteomes" id="UP001419268"/>
    </source>
</evidence>
<dbReference type="Gene3D" id="3.40.50.1000">
    <property type="entry name" value="HAD superfamily/HAD-like"/>
    <property type="match status" value="1"/>
</dbReference>
<dbReference type="Proteomes" id="UP001419268">
    <property type="component" value="Unassembled WGS sequence"/>
</dbReference>
<dbReference type="InterPro" id="IPR036412">
    <property type="entry name" value="HAD-like_sf"/>
</dbReference>
<protein>
    <submittedName>
        <fullName evidence="2">Uncharacterized protein</fullName>
    </submittedName>
</protein>
<proteinExistence type="predicted"/>
<keyword evidence="3" id="KW-1185">Reference proteome</keyword>
<dbReference type="PANTHER" id="PTHR31284:SF19">
    <property type="entry name" value="VEGETATIVE STORAGE PROTEIN 1-RELATED"/>
    <property type="match status" value="1"/>
</dbReference>
<evidence type="ECO:0000313" key="2">
    <source>
        <dbReference type="EMBL" id="KAK9101177.1"/>
    </source>
</evidence>
<dbReference type="InterPro" id="IPR023214">
    <property type="entry name" value="HAD_sf"/>
</dbReference>